<accession>A0ABS5TSD9</accession>
<dbReference type="InterPro" id="IPR001509">
    <property type="entry name" value="Epimerase_deHydtase"/>
</dbReference>
<comment type="similarity">
    <text evidence="1">Belongs to the NAD(P)-dependent epimerase/dehydratase family.</text>
</comment>
<dbReference type="EMBL" id="JAHBAY010000019">
    <property type="protein sequence ID" value="MBT0773715.1"/>
    <property type="molecule type" value="Genomic_DNA"/>
</dbReference>
<dbReference type="RefSeq" id="WP_214160255.1">
    <property type="nucleotide sequence ID" value="NZ_JAHBAY010000019.1"/>
</dbReference>
<organism evidence="4 5">
    <name type="scientific">Kineosporia corallincola</name>
    <dbReference type="NCBI Taxonomy" id="2835133"/>
    <lineage>
        <taxon>Bacteria</taxon>
        <taxon>Bacillati</taxon>
        <taxon>Actinomycetota</taxon>
        <taxon>Actinomycetes</taxon>
        <taxon>Kineosporiales</taxon>
        <taxon>Kineosporiaceae</taxon>
        <taxon>Kineosporia</taxon>
    </lineage>
</organism>
<evidence type="ECO:0000256" key="1">
    <source>
        <dbReference type="ARBA" id="ARBA00007637"/>
    </source>
</evidence>
<dbReference type="Gene3D" id="3.40.50.720">
    <property type="entry name" value="NAD(P)-binding Rossmann-like Domain"/>
    <property type="match status" value="1"/>
</dbReference>
<dbReference type="Pfam" id="PF01370">
    <property type="entry name" value="Epimerase"/>
    <property type="match status" value="1"/>
</dbReference>
<dbReference type="SUPFAM" id="SSF51735">
    <property type="entry name" value="NAD(P)-binding Rossmann-fold domains"/>
    <property type="match status" value="1"/>
</dbReference>
<name>A0ABS5TSD9_9ACTN</name>
<evidence type="ECO:0000259" key="3">
    <source>
        <dbReference type="Pfam" id="PF01370"/>
    </source>
</evidence>
<dbReference type="InterPro" id="IPR036291">
    <property type="entry name" value="NAD(P)-bd_dom_sf"/>
</dbReference>
<comment type="caution">
    <text evidence="4">The sequence shown here is derived from an EMBL/GenBank/DDBJ whole genome shotgun (WGS) entry which is preliminary data.</text>
</comment>
<feature type="domain" description="NAD-dependent epimerase/dehydratase" evidence="3">
    <location>
        <begin position="29"/>
        <end position="258"/>
    </location>
</feature>
<reference evidence="4 5" key="1">
    <citation type="submission" date="2021-05" db="EMBL/GenBank/DDBJ databases">
        <title>Kineosporia and Streptomyces sp. nov. two new marine actinobacteria isolated from Coral.</title>
        <authorList>
            <person name="Buangrab K."/>
            <person name="Sutthacheep M."/>
            <person name="Yeemin T."/>
            <person name="Harunari E."/>
            <person name="Igarashi Y."/>
            <person name="Kanchanasin P."/>
            <person name="Tanasupawat S."/>
            <person name="Phongsopitanun W."/>
        </authorList>
    </citation>
    <scope>NUCLEOTIDE SEQUENCE [LARGE SCALE GENOMIC DNA]</scope>
    <source>
        <strain evidence="4 5">J2-2</strain>
    </source>
</reference>
<evidence type="ECO:0000256" key="2">
    <source>
        <dbReference type="SAM" id="MobiDB-lite"/>
    </source>
</evidence>
<proteinExistence type="inferred from homology"/>
<dbReference type="Proteomes" id="UP001197247">
    <property type="component" value="Unassembled WGS sequence"/>
</dbReference>
<dbReference type="PANTHER" id="PTHR43000">
    <property type="entry name" value="DTDP-D-GLUCOSE 4,6-DEHYDRATASE-RELATED"/>
    <property type="match status" value="1"/>
</dbReference>
<evidence type="ECO:0000313" key="5">
    <source>
        <dbReference type="Proteomes" id="UP001197247"/>
    </source>
</evidence>
<sequence length="358" mass="37768">MNQRKLQQADDPHLKQFPGPPSWLRGRRILVTGSAGGIGRRLVQALSEAGANVVELDIAAAEPQDMPKPWRTARATIRQDIRSGGIRAVLAQYQPEVVMHLAAQAAVPASVARPVHDADVNIHGSLLVAEAAAEAGAHLIFAATCAIYGRPERLPVSETSRLAPISPYGLSKAAAVEYLDWFAAERGLKATTLILGNVYGAGNPNAVIDRFVADALNGTAIRMHGDGTATRDFVHIDDVTAAFIAAASSPPVGRVNIGSGTETSIRTLRELVADLVPRTSTRLSQIRPGDILRMQLDPTRAAHTLGWSAQTNLITGVAALVGRYRAAATNGLWPSANVGVAHAAQPHVAVGAARPGRR</sequence>
<evidence type="ECO:0000313" key="4">
    <source>
        <dbReference type="EMBL" id="MBT0773715.1"/>
    </source>
</evidence>
<protein>
    <submittedName>
        <fullName evidence="4">NAD-dependent epimerase/dehydratase family protein</fullName>
    </submittedName>
</protein>
<keyword evidence="5" id="KW-1185">Reference proteome</keyword>
<feature type="region of interest" description="Disordered" evidence="2">
    <location>
        <begin position="1"/>
        <end position="21"/>
    </location>
</feature>
<gene>
    <name evidence="4" type="ORF">KIH74_32520</name>
</gene>